<keyword evidence="3" id="KW-0813">Transport</keyword>
<gene>
    <name evidence="15" type="primary">grid2</name>
    <name evidence="15" type="ORF">GWK47_020779</name>
</gene>
<dbReference type="GO" id="GO:0005886">
    <property type="term" value="C:plasma membrane"/>
    <property type="evidence" value="ECO:0007669"/>
    <property type="project" value="UniProtKB-SubCell"/>
</dbReference>
<keyword evidence="5 13" id="KW-0812">Transmembrane</keyword>
<dbReference type="Pfam" id="PF10613">
    <property type="entry name" value="Lig_chan-Glu_bd"/>
    <property type="match status" value="1"/>
</dbReference>
<evidence type="ECO:0000313" key="15">
    <source>
        <dbReference type="EMBL" id="KAG0711350.1"/>
    </source>
</evidence>
<evidence type="ECO:0000313" key="16">
    <source>
        <dbReference type="Proteomes" id="UP000770661"/>
    </source>
</evidence>
<evidence type="ECO:0000256" key="3">
    <source>
        <dbReference type="ARBA" id="ARBA00022448"/>
    </source>
</evidence>
<dbReference type="PANTHER" id="PTHR42643">
    <property type="entry name" value="IONOTROPIC RECEPTOR 20A-RELATED"/>
    <property type="match status" value="1"/>
</dbReference>
<keyword evidence="6 13" id="KW-1133">Transmembrane helix</keyword>
<keyword evidence="12" id="KW-0407">Ion channel</keyword>
<evidence type="ECO:0000256" key="8">
    <source>
        <dbReference type="ARBA" id="ARBA00023136"/>
    </source>
</evidence>
<dbReference type="Pfam" id="PF00060">
    <property type="entry name" value="Lig_chan"/>
    <property type="match status" value="1"/>
</dbReference>
<dbReference type="SUPFAM" id="SSF53850">
    <property type="entry name" value="Periplasmic binding protein-like II"/>
    <property type="match status" value="1"/>
</dbReference>
<dbReference type="InterPro" id="IPR001320">
    <property type="entry name" value="Iontro_rcpt_C"/>
</dbReference>
<evidence type="ECO:0000256" key="10">
    <source>
        <dbReference type="ARBA" id="ARBA00023180"/>
    </source>
</evidence>
<evidence type="ECO:0000256" key="9">
    <source>
        <dbReference type="ARBA" id="ARBA00023170"/>
    </source>
</evidence>
<evidence type="ECO:0000256" key="1">
    <source>
        <dbReference type="ARBA" id="ARBA00004651"/>
    </source>
</evidence>
<evidence type="ECO:0000259" key="14">
    <source>
        <dbReference type="SMART" id="SM00918"/>
    </source>
</evidence>
<dbReference type="Gene3D" id="1.10.287.70">
    <property type="match status" value="1"/>
</dbReference>
<dbReference type="Gene3D" id="3.40.190.10">
    <property type="entry name" value="Periplasmic binding protein-like II"/>
    <property type="match status" value="1"/>
</dbReference>
<dbReference type="GO" id="GO:0050906">
    <property type="term" value="P:detection of stimulus involved in sensory perception"/>
    <property type="evidence" value="ECO:0007669"/>
    <property type="project" value="UniProtKB-ARBA"/>
</dbReference>
<dbReference type="GO" id="GO:0015276">
    <property type="term" value="F:ligand-gated monoatomic ion channel activity"/>
    <property type="evidence" value="ECO:0007669"/>
    <property type="project" value="InterPro"/>
</dbReference>
<dbReference type="InterPro" id="IPR019594">
    <property type="entry name" value="Glu/Gly-bd"/>
</dbReference>
<evidence type="ECO:0000256" key="2">
    <source>
        <dbReference type="ARBA" id="ARBA00008685"/>
    </source>
</evidence>
<dbReference type="InterPro" id="IPR052192">
    <property type="entry name" value="Insect_Ionotropic_Sensory_Rcpt"/>
</dbReference>
<dbReference type="AlphaFoldDB" id="A0A8J4XXZ8"/>
<comment type="subcellular location">
    <subcellularLocation>
        <location evidence="1">Cell membrane</location>
        <topology evidence="1">Multi-pass membrane protein</topology>
    </subcellularLocation>
</comment>
<feature type="transmembrane region" description="Helical" evidence="13">
    <location>
        <begin position="191"/>
        <end position="214"/>
    </location>
</feature>
<evidence type="ECO:0000256" key="11">
    <source>
        <dbReference type="ARBA" id="ARBA00023286"/>
    </source>
</evidence>
<evidence type="ECO:0000256" key="6">
    <source>
        <dbReference type="ARBA" id="ARBA00022989"/>
    </source>
</evidence>
<keyword evidence="10" id="KW-0325">Glycoprotein</keyword>
<evidence type="ECO:0000256" key="12">
    <source>
        <dbReference type="ARBA" id="ARBA00023303"/>
    </source>
</evidence>
<keyword evidence="11" id="KW-1071">Ligand-gated ion channel</keyword>
<keyword evidence="16" id="KW-1185">Reference proteome</keyword>
<sequence length="476" mass="54374">MPPPPPPPIYSGLRQEASVYRRCLYCNEGSAGVERVGKLPSLGSPFNLLFLDKDEHFRSLNGHQLNLVTTRYIPYVDFKRHTEQPNTPVTLTSSLDALNLSTLSKILNFTYVVRKEPEASWGRYIDGNFTGMMGQLQREEVDLCTLCAITPERNQAINFLQVYPSDTITLVSLKPSYLSRHFLLVRPFTGIVWSGVVVAVVLWGSAMATFGWLLRREVQMRPVDYNAPFLLGWGALLEQSVAYQPVNVSRRVLVSVWLTFSLIVVSAYKSSLIANLSIQGKVDTPQTLRELTEAQGWEWATEDWVFRGYPYEYFSKHQHPIVKMVFQQIQIMPADEALKKVMKGRFSAFNYEKFITIYIKAHFTDALGRSPFQISKKPTSYVAAYGWGMRRGSPFYARFHQLVGRLRDAGIIAYWTEKETDRHTEKGTEEPFTYDSSGEYSKSAASGVAYWRDFRVINQLGVKPNIGVHYNMPKRH</sequence>
<dbReference type="EMBL" id="JACEEZ010023392">
    <property type="protein sequence ID" value="KAG0711350.1"/>
    <property type="molecule type" value="Genomic_DNA"/>
</dbReference>
<dbReference type="Proteomes" id="UP000770661">
    <property type="component" value="Unassembled WGS sequence"/>
</dbReference>
<organism evidence="15 16">
    <name type="scientific">Chionoecetes opilio</name>
    <name type="common">Atlantic snow crab</name>
    <name type="synonym">Cancer opilio</name>
    <dbReference type="NCBI Taxonomy" id="41210"/>
    <lineage>
        <taxon>Eukaryota</taxon>
        <taxon>Metazoa</taxon>
        <taxon>Ecdysozoa</taxon>
        <taxon>Arthropoda</taxon>
        <taxon>Crustacea</taxon>
        <taxon>Multicrustacea</taxon>
        <taxon>Malacostraca</taxon>
        <taxon>Eumalacostraca</taxon>
        <taxon>Eucarida</taxon>
        <taxon>Decapoda</taxon>
        <taxon>Pleocyemata</taxon>
        <taxon>Brachyura</taxon>
        <taxon>Eubrachyura</taxon>
        <taxon>Majoidea</taxon>
        <taxon>Majidae</taxon>
        <taxon>Chionoecetes</taxon>
    </lineage>
</organism>
<evidence type="ECO:0000256" key="7">
    <source>
        <dbReference type="ARBA" id="ARBA00023065"/>
    </source>
</evidence>
<protein>
    <submittedName>
        <fullName evidence="15">Glutamate receptor ionotropic, delta-2</fullName>
    </submittedName>
</protein>
<dbReference type="OrthoDB" id="6365983at2759"/>
<accession>A0A8J4XXZ8</accession>
<reference evidence="15" key="1">
    <citation type="submission" date="2020-07" db="EMBL/GenBank/DDBJ databases">
        <title>The High-quality genome of the commercially important snow crab, Chionoecetes opilio.</title>
        <authorList>
            <person name="Jeong J.-H."/>
            <person name="Ryu S."/>
        </authorList>
    </citation>
    <scope>NUCLEOTIDE SEQUENCE</scope>
    <source>
        <strain evidence="15">MADBK_172401_WGS</strain>
        <tissue evidence="15">Digestive gland</tissue>
    </source>
</reference>
<evidence type="ECO:0000256" key="13">
    <source>
        <dbReference type="SAM" id="Phobius"/>
    </source>
</evidence>
<keyword evidence="7" id="KW-0406">Ion transport</keyword>
<name>A0A8J4XXZ8_CHIOP</name>
<keyword evidence="9 15" id="KW-0675">Receptor</keyword>
<proteinExistence type="inferred from homology"/>
<feature type="domain" description="Ionotropic glutamate receptor L-glutamate and glycine-binding" evidence="14">
    <location>
        <begin position="88"/>
        <end position="138"/>
    </location>
</feature>
<dbReference type="PANTHER" id="PTHR42643:SF30">
    <property type="entry name" value="IONOTROPIC RECEPTOR 40A-RELATED"/>
    <property type="match status" value="1"/>
</dbReference>
<evidence type="ECO:0000256" key="4">
    <source>
        <dbReference type="ARBA" id="ARBA00022475"/>
    </source>
</evidence>
<keyword evidence="4" id="KW-1003">Cell membrane</keyword>
<comment type="caution">
    <text evidence="15">The sequence shown here is derived from an EMBL/GenBank/DDBJ whole genome shotgun (WGS) entry which is preliminary data.</text>
</comment>
<comment type="similarity">
    <text evidence="2">Belongs to the glutamate-gated ion channel (TC 1.A.10.1) family.</text>
</comment>
<dbReference type="SMART" id="SM00918">
    <property type="entry name" value="Lig_chan-Glu_bd"/>
    <property type="match status" value="1"/>
</dbReference>
<evidence type="ECO:0000256" key="5">
    <source>
        <dbReference type="ARBA" id="ARBA00022692"/>
    </source>
</evidence>
<feature type="transmembrane region" description="Helical" evidence="13">
    <location>
        <begin position="252"/>
        <end position="268"/>
    </location>
</feature>
<keyword evidence="8 13" id="KW-0472">Membrane</keyword>